<dbReference type="InterPro" id="IPR001828">
    <property type="entry name" value="ANF_lig-bd_rcpt"/>
</dbReference>
<feature type="compositionally biased region" description="Polar residues" evidence="11">
    <location>
        <begin position="864"/>
        <end position="875"/>
    </location>
</feature>
<evidence type="ECO:0000256" key="3">
    <source>
        <dbReference type="ARBA" id="ARBA00022475"/>
    </source>
</evidence>
<keyword evidence="3" id="KW-1003">Cell membrane</keyword>
<dbReference type="Pfam" id="PF01094">
    <property type="entry name" value="ANF_receptor"/>
    <property type="match status" value="1"/>
</dbReference>
<dbReference type="FunFam" id="2.10.50.30:FF:000001">
    <property type="entry name" value="metabotropic glutamate receptor 1"/>
    <property type="match status" value="1"/>
</dbReference>
<evidence type="ECO:0000313" key="15">
    <source>
        <dbReference type="Proteomes" id="UP000663873"/>
    </source>
</evidence>
<dbReference type="GO" id="GO:0004930">
    <property type="term" value="F:G protein-coupled receptor activity"/>
    <property type="evidence" value="ECO:0007669"/>
    <property type="project" value="UniProtKB-KW"/>
</dbReference>
<dbReference type="InterPro" id="IPR050726">
    <property type="entry name" value="mGluR"/>
</dbReference>
<dbReference type="Gene3D" id="2.10.50.30">
    <property type="entry name" value="GPCR, family 3, nine cysteines domain"/>
    <property type="match status" value="1"/>
</dbReference>
<dbReference type="EMBL" id="CAJOBP010003602">
    <property type="protein sequence ID" value="CAF4411717.1"/>
    <property type="molecule type" value="Genomic_DNA"/>
</dbReference>
<protein>
    <recommendedName>
        <fullName evidence="13">G-protein coupled receptors family 3 profile domain-containing protein</fullName>
    </recommendedName>
</protein>
<evidence type="ECO:0000256" key="9">
    <source>
        <dbReference type="ARBA" id="ARBA00023180"/>
    </source>
</evidence>
<feature type="region of interest" description="Disordered" evidence="11">
    <location>
        <begin position="844"/>
        <end position="875"/>
    </location>
</feature>
<feature type="transmembrane region" description="Helical" evidence="12">
    <location>
        <begin position="607"/>
        <end position="626"/>
    </location>
</feature>
<evidence type="ECO:0000256" key="12">
    <source>
        <dbReference type="SAM" id="Phobius"/>
    </source>
</evidence>
<dbReference type="Pfam" id="PF00003">
    <property type="entry name" value="7tm_3"/>
    <property type="match status" value="1"/>
</dbReference>
<feature type="region of interest" description="Disordered" evidence="11">
    <location>
        <begin position="711"/>
        <end position="731"/>
    </location>
</feature>
<dbReference type="InterPro" id="IPR028082">
    <property type="entry name" value="Peripla_BP_I"/>
</dbReference>
<keyword evidence="8" id="KW-0675">Receptor</keyword>
<dbReference type="PROSITE" id="PS50259">
    <property type="entry name" value="G_PROTEIN_RECEP_F3_4"/>
    <property type="match status" value="1"/>
</dbReference>
<dbReference type="Gene3D" id="3.40.50.2300">
    <property type="match status" value="2"/>
</dbReference>
<comment type="similarity">
    <text evidence="2">Belongs to the G-protein coupled receptor 3 family.</text>
</comment>
<keyword evidence="7 12" id="KW-0472">Membrane</keyword>
<sequence length="939" mass="105280">MCYFNRLSAISPASETQIAIGAFFSLHNPPASHGGGRLRECGDIREDYGIHRVEGTFWILDQINANQAILPNVNIGYQIRDSCWYAPVALEQTIEFIGNSVLTAADLSANSNGNRAQLAAIIGPGDSSITMQTHNILQLFEMPQIGYSATAKQLSDKEKYKYFTRVIASDTQQAQAIVDIIRQFQWSYVATIGTEGDYGRGGVEAIRRLLNKDACIGADLTMPIGANITVAVHLISQLAARAPHVQVLVCFCLDHSIRAILQAVKELNYTQRFVIVASDAWADRLNVIPNNTEPVALGAITIKARSLRVPGFEQYFRNLHVHNNTRNVWFREYWQQKFACALIGYDDSNNNTRRLNKYSRTCVPEHESLKKVPYNEDPKLAFVINSILAVVHGLDKMHKQVCNGTSGLCADMTRMNSSLLMHFLKSSRFTGITGEEVFFDENGDGPGRYDVLNLQGNADTFDHSLHYVQVGTWSTGKLNLNTSIIRFFSDQRPLEKLNVRRFCSESCKSGFVKKYTDDEKCCWKCHSCGDAIVLDETTCFTCPAGFWPNEDHTACGLLPITTINFHHPLSIIICLVAAIGILISFFVLYIFMRFNATPVVKSTTRELSYLILMGILFCHLTAFVILQKPSFIICVLTRLLPEKNQRSAFATNKDIRCHFGSSTTSKSDMSSYRYSEGSSLFRKSVLHRIRFGNTLRLKAEFINSTASSLRTNDFPGSDRRPSRSLSAYPDQWTHHHHHHRRLSNAPQLEIATASTDDLCYRTDILNQKTSNNITDVLAIDLTSIPSPPAPTPVLSASSLAASAIINDLDHDEKESMIEQKQQQQPVAHFPDCVYAITQPNNVNSLGPNDVLRQRGRSKRKKSNSDSTNDIESESSSLWTNDAVGIHSIQNPTKNPDTVCACQLLWQLERETDSIDKFKLFFKRDHLNVDWDYVQGSSEV</sequence>
<evidence type="ECO:0000256" key="6">
    <source>
        <dbReference type="ARBA" id="ARBA00023040"/>
    </source>
</evidence>
<dbReference type="AlphaFoldDB" id="A0A820Q148"/>
<keyword evidence="6" id="KW-0297">G-protein coupled receptor</keyword>
<evidence type="ECO:0000256" key="4">
    <source>
        <dbReference type="ARBA" id="ARBA00022692"/>
    </source>
</evidence>
<evidence type="ECO:0000256" key="1">
    <source>
        <dbReference type="ARBA" id="ARBA00004651"/>
    </source>
</evidence>
<dbReference type="GO" id="GO:0005886">
    <property type="term" value="C:plasma membrane"/>
    <property type="evidence" value="ECO:0007669"/>
    <property type="project" value="UniProtKB-SubCell"/>
</dbReference>
<dbReference type="PANTHER" id="PTHR24060">
    <property type="entry name" value="METABOTROPIC GLUTAMATE RECEPTOR"/>
    <property type="match status" value="1"/>
</dbReference>
<reference evidence="14" key="1">
    <citation type="submission" date="2021-02" db="EMBL/GenBank/DDBJ databases">
        <authorList>
            <person name="Nowell W R."/>
        </authorList>
    </citation>
    <scope>NUCLEOTIDE SEQUENCE</scope>
</reference>
<dbReference type="InterPro" id="IPR017978">
    <property type="entry name" value="GPCR_3_C"/>
</dbReference>
<evidence type="ECO:0000256" key="8">
    <source>
        <dbReference type="ARBA" id="ARBA00023170"/>
    </source>
</evidence>
<keyword evidence="10" id="KW-0807">Transducer</keyword>
<keyword evidence="9" id="KW-0325">Glycoprotein</keyword>
<evidence type="ECO:0000259" key="13">
    <source>
        <dbReference type="PROSITE" id="PS50259"/>
    </source>
</evidence>
<dbReference type="SUPFAM" id="SSF53822">
    <property type="entry name" value="Periplasmic binding protein-like I"/>
    <property type="match status" value="1"/>
</dbReference>
<dbReference type="InterPro" id="IPR000337">
    <property type="entry name" value="GPCR_3"/>
</dbReference>
<comment type="caution">
    <text evidence="14">The sequence shown here is derived from an EMBL/GenBank/DDBJ whole genome shotgun (WGS) entry which is preliminary data.</text>
</comment>
<keyword evidence="5 12" id="KW-1133">Transmembrane helix</keyword>
<dbReference type="Pfam" id="PF07562">
    <property type="entry name" value="NCD3G"/>
    <property type="match status" value="1"/>
</dbReference>
<organism evidence="14 15">
    <name type="scientific">Rotaria socialis</name>
    <dbReference type="NCBI Taxonomy" id="392032"/>
    <lineage>
        <taxon>Eukaryota</taxon>
        <taxon>Metazoa</taxon>
        <taxon>Spiralia</taxon>
        <taxon>Gnathifera</taxon>
        <taxon>Rotifera</taxon>
        <taxon>Eurotatoria</taxon>
        <taxon>Bdelloidea</taxon>
        <taxon>Philodinida</taxon>
        <taxon>Philodinidae</taxon>
        <taxon>Rotaria</taxon>
    </lineage>
</organism>
<dbReference type="PRINTS" id="PR00248">
    <property type="entry name" value="GPCRMGR"/>
</dbReference>
<evidence type="ECO:0000256" key="7">
    <source>
        <dbReference type="ARBA" id="ARBA00023136"/>
    </source>
</evidence>
<feature type="transmembrane region" description="Helical" evidence="12">
    <location>
        <begin position="569"/>
        <end position="591"/>
    </location>
</feature>
<comment type="subcellular location">
    <subcellularLocation>
        <location evidence="1">Cell membrane</location>
        <topology evidence="1">Multi-pass membrane protein</topology>
    </subcellularLocation>
</comment>
<gene>
    <name evidence="14" type="ORF">UJA718_LOCUS19870</name>
</gene>
<dbReference type="Proteomes" id="UP000663873">
    <property type="component" value="Unassembled WGS sequence"/>
</dbReference>
<accession>A0A820Q148</accession>
<dbReference type="InterPro" id="IPR038550">
    <property type="entry name" value="GPCR_3_9-Cys_sf"/>
</dbReference>
<feature type="domain" description="G-protein coupled receptors family 3 profile" evidence="13">
    <location>
        <begin position="569"/>
        <end position="640"/>
    </location>
</feature>
<dbReference type="InterPro" id="IPR011500">
    <property type="entry name" value="GPCR_3_9-Cys_dom"/>
</dbReference>
<evidence type="ECO:0000256" key="11">
    <source>
        <dbReference type="SAM" id="MobiDB-lite"/>
    </source>
</evidence>
<keyword evidence="15" id="KW-1185">Reference proteome</keyword>
<name>A0A820Q148_9BILA</name>
<evidence type="ECO:0000256" key="5">
    <source>
        <dbReference type="ARBA" id="ARBA00022989"/>
    </source>
</evidence>
<evidence type="ECO:0000256" key="10">
    <source>
        <dbReference type="ARBA" id="ARBA00023224"/>
    </source>
</evidence>
<keyword evidence="4 12" id="KW-0812">Transmembrane</keyword>
<evidence type="ECO:0000313" key="14">
    <source>
        <dbReference type="EMBL" id="CAF4411717.1"/>
    </source>
</evidence>
<evidence type="ECO:0000256" key="2">
    <source>
        <dbReference type="ARBA" id="ARBA00007242"/>
    </source>
</evidence>
<dbReference type="FunFam" id="3.40.50.2300:FF:000145">
    <property type="entry name" value="Glutamate receptor, metabotropic"/>
    <property type="match status" value="1"/>
</dbReference>
<proteinExistence type="inferred from homology"/>